<feature type="domain" description="DNA polymerase alpha/delta/epsilon subunit B" evidence="3">
    <location>
        <begin position="178"/>
        <end position="392"/>
    </location>
</feature>
<dbReference type="PANTHER" id="PTHR10416:SF0">
    <property type="entry name" value="DNA POLYMERASE DELTA SUBUNIT 2"/>
    <property type="match status" value="1"/>
</dbReference>
<feature type="domain" description="DNA polymerase delta subunit OB-fold" evidence="4">
    <location>
        <begin position="25"/>
        <end position="156"/>
    </location>
</feature>
<proteinExistence type="inferred from homology"/>
<evidence type="ECO:0000313" key="6">
    <source>
        <dbReference type="Proteomes" id="UP000243579"/>
    </source>
</evidence>
<evidence type="ECO:0000256" key="2">
    <source>
        <dbReference type="ARBA" id="ARBA00022705"/>
    </source>
</evidence>
<comment type="similarity">
    <text evidence="1">Belongs to the DNA polymerase delta/II small subunit family.</text>
</comment>
<keyword evidence="6" id="KW-1185">Reference proteome</keyword>
<dbReference type="InterPro" id="IPR024826">
    <property type="entry name" value="DNA_pol_delta/II_ssu"/>
</dbReference>
<dbReference type="Proteomes" id="UP000243579">
    <property type="component" value="Unassembled WGS sequence"/>
</dbReference>
<accession>A0A1V9Y4X6</accession>
<dbReference type="OrthoDB" id="3763at2759"/>
<dbReference type="Pfam" id="PF18018">
    <property type="entry name" value="DNA_pol_D_N"/>
    <property type="match status" value="1"/>
</dbReference>
<evidence type="ECO:0000256" key="1">
    <source>
        <dbReference type="ARBA" id="ARBA00006035"/>
    </source>
</evidence>
<evidence type="ECO:0000259" key="4">
    <source>
        <dbReference type="Pfam" id="PF18018"/>
    </source>
</evidence>
<gene>
    <name evidence="5" type="ORF">ACHHYP_17266</name>
</gene>
<dbReference type="InterPro" id="IPR007185">
    <property type="entry name" value="DNA_pol_a/d/e_bsu"/>
</dbReference>
<dbReference type="GO" id="GO:0043625">
    <property type="term" value="C:delta DNA polymerase complex"/>
    <property type="evidence" value="ECO:0007669"/>
    <property type="project" value="TreeGrafter"/>
</dbReference>
<dbReference type="AlphaFoldDB" id="A0A1V9Y4X6"/>
<dbReference type="GO" id="GO:0003677">
    <property type="term" value="F:DNA binding"/>
    <property type="evidence" value="ECO:0007669"/>
    <property type="project" value="InterPro"/>
</dbReference>
<sequence>MERKVSTAARQHERFLMQKKTFDNQFWNMYVARLAALEPTVRSAIAADPAYNATTAPILPKIIDLRVGDACVITGTVFKVLKNKPNLLDEFMADEVMSVEDTHLPLSSEHDELFLEDESGRVALTGKIDISSLVTGVVLGVQGEMGSDGEGFLVERIFLPAPAPQPAPLPQRQDDAYVALVSGLGLGSVTVHQHPLATALAIDYLAGRLVGSGEEKAFVASIVHTIVAGNSLSKPAKDVLLEPVKKSQSSEHEVKPLEQLDLLLASLAATMPVDILPGAWDPSNVMLPQQPLASCLLPQAMSLSTCQLVSNPYAMALDGVSFVGTSGQPVDSVVQCSQRQSPLDALGHMLEWRHLAPTAPDILSCYPSADTDVYVLDECPHVFFAGNQPEFQTKLVTGPQGQTTRLVCVPSFLSTGTIVLVNLRDLSCVPVTIAL</sequence>
<dbReference type="InterPro" id="IPR040663">
    <property type="entry name" value="DNA_pol_D_N"/>
</dbReference>
<evidence type="ECO:0000259" key="3">
    <source>
        <dbReference type="Pfam" id="PF04042"/>
    </source>
</evidence>
<dbReference type="GO" id="GO:0006271">
    <property type="term" value="P:DNA strand elongation involved in DNA replication"/>
    <property type="evidence" value="ECO:0007669"/>
    <property type="project" value="TreeGrafter"/>
</dbReference>
<dbReference type="EMBL" id="JNBR01002878">
    <property type="protein sequence ID" value="OQR80728.1"/>
    <property type="molecule type" value="Genomic_DNA"/>
</dbReference>
<dbReference type="Pfam" id="PF04042">
    <property type="entry name" value="DNA_pol_E_B"/>
    <property type="match status" value="1"/>
</dbReference>
<dbReference type="Gene3D" id="3.60.21.50">
    <property type="match status" value="1"/>
</dbReference>
<dbReference type="Gene3D" id="2.40.50.430">
    <property type="match status" value="1"/>
</dbReference>
<protein>
    <submittedName>
        <fullName evidence="5">DNA polymerase alpha/epsilon subunit B</fullName>
    </submittedName>
</protein>
<reference evidence="5 6" key="1">
    <citation type="journal article" date="2014" name="Genome Biol. Evol.">
        <title>The secreted proteins of Achlya hypogyna and Thraustotheca clavata identify the ancestral oomycete secretome and reveal gene acquisitions by horizontal gene transfer.</title>
        <authorList>
            <person name="Misner I."/>
            <person name="Blouin N."/>
            <person name="Leonard G."/>
            <person name="Richards T.A."/>
            <person name="Lane C.E."/>
        </authorList>
    </citation>
    <scope>NUCLEOTIDE SEQUENCE [LARGE SCALE GENOMIC DNA]</scope>
    <source>
        <strain evidence="5 6">ATCC 48635</strain>
    </source>
</reference>
<keyword evidence="2" id="KW-0235">DNA replication</keyword>
<dbReference type="PANTHER" id="PTHR10416">
    <property type="entry name" value="DNA POLYMERASE DELTA SUBUNIT 2"/>
    <property type="match status" value="1"/>
</dbReference>
<comment type="caution">
    <text evidence="5">The sequence shown here is derived from an EMBL/GenBank/DDBJ whole genome shotgun (WGS) entry which is preliminary data.</text>
</comment>
<dbReference type="STRING" id="1202772.A0A1V9Y4X6"/>
<name>A0A1V9Y4X6_ACHHY</name>
<evidence type="ECO:0000313" key="5">
    <source>
        <dbReference type="EMBL" id="OQR80728.1"/>
    </source>
</evidence>
<organism evidence="5 6">
    <name type="scientific">Achlya hypogyna</name>
    <name type="common">Oomycete</name>
    <name type="synonym">Protoachlya hypogyna</name>
    <dbReference type="NCBI Taxonomy" id="1202772"/>
    <lineage>
        <taxon>Eukaryota</taxon>
        <taxon>Sar</taxon>
        <taxon>Stramenopiles</taxon>
        <taxon>Oomycota</taxon>
        <taxon>Saprolegniomycetes</taxon>
        <taxon>Saprolegniales</taxon>
        <taxon>Achlyaceae</taxon>
        <taxon>Achlya</taxon>
    </lineage>
</organism>